<feature type="region of interest" description="Disordered" evidence="1">
    <location>
        <begin position="1"/>
        <end position="20"/>
    </location>
</feature>
<feature type="region of interest" description="Disordered" evidence="1">
    <location>
        <begin position="28"/>
        <end position="47"/>
    </location>
</feature>
<organism evidence="2 3">
    <name type="scientific">Teratosphaeria destructans</name>
    <dbReference type="NCBI Taxonomy" id="418781"/>
    <lineage>
        <taxon>Eukaryota</taxon>
        <taxon>Fungi</taxon>
        <taxon>Dikarya</taxon>
        <taxon>Ascomycota</taxon>
        <taxon>Pezizomycotina</taxon>
        <taxon>Dothideomycetes</taxon>
        <taxon>Dothideomycetidae</taxon>
        <taxon>Mycosphaerellales</taxon>
        <taxon>Teratosphaeriaceae</taxon>
        <taxon>Teratosphaeria</taxon>
    </lineage>
</organism>
<dbReference type="AlphaFoldDB" id="A0A9W7SVC6"/>
<evidence type="ECO:0000313" key="2">
    <source>
        <dbReference type="EMBL" id="KAH9832423.1"/>
    </source>
</evidence>
<keyword evidence="3" id="KW-1185">Reference proteome</keyword>
<sequence>MNAGFVFVNEDPAKQDDHRAARKQVRSHAAAYSHRTAPRRGTKAAKYQPRVYGPTSAFEASFAAASASVSSASPARTSISSQSTSDTSATSVSSPGAVLQLPTKRQRTAVIAERPPVTSPRQSHASHGGVPATWRVLPPLPSPPRSPGQRSPKSPTQRLVAARKNYSAAKIGRKRSHSRSFAGEEPAILLPYGRLPDPAYMDSSSKDPFSTYPVPYKSWFGWLLDFWYSGILPRSNRLVKVTTAQMSSYITWSRAFEITEPALYYTSLFLATGIPVSNGQLGIEKALWLRGMAVKALNEALSDPRRATSNAVISAVGKVALHEHIYGDRQASHRIHRPAQQRMIAMRGGVERLGLPAITLQLMVWYDALMAAESGTTAYFADLPDRLDLKSFAPNEAVQVTNESSPHRNKHPGYDQEWPNICVQICKPAMPLIVISTSRIHQALDSKQQASLVKCYQMFWQVKKV</sequence>
<evidence type="ECO:0000256" key="1">
    <source>
        <dbReference type="SAM" id="MobiDB-lite"/>
    </source>
</evidence>
<reference evidence="2 3" key="1">
    <citation type="journal article" date="2018" name="IMA Fungus">
        <title>IMA Genome-F 10: Nine draft genome sequences of Claviceps purpurea s.lat., including C. arundinis, C. humidiphila, and C. cf. spartinae, pseudomolecules for the pitch canker pathogen Fusarium circinatum, draft genome of Davidsoniella eucalypti, Grosmannia galeiformis, Quambalaria eucalypti, and Teratosphaeria destructans.</title>
        <authorList>
            <person name="Wingfield B.D."/>
            <person name="Liu M."/>
            <person name="Nguyen H.D."/>
            <person name="Lane F.A."/>
            <person name="Morgan S.W."/>
            <person name="De Vos L."/>
            <person name="Wilken P.M."/>
            <person name="Duong T.A."/>
            <person name="Aylward J."/>
            <person name="Coetzee M.P."/>
            <person name="Dadej K."/>
            <person name="De Beer Z.W."/>
            <person name="Findlay W."/>
            <person name="Havenga M."/>
            <person name="Kolarik M."/>
            <person name="Menzies J.G."/>
            <person name="Naidoo K."/>
            <person name="Pochopski O."/>
            <person name="Shoukouhi P."/>
            <person name="Santana Q.C."/>
            <person name="Seifert K.A."/>
            <person name="Soal N."/>
            <person name="Steenkamp E.T."/>
            <person name="Tatham C.T."/>
            <person name="van der Nest M.A."/>
            <person name="Wingfield M.J."/>
        </authorList>
    </citation>
    <scope>NUCLEOTIDE SEQUENCE [LARGE SCALE GENOMIC DNA]</scope>
    <source>
        <strain evidence="2">CMW44962</strain>
    </source>
</reference>
<reference evidence="2 3" key="2">
    <citation type="journal article" date="2021" name="Curr. Genet.">
        <title>Genetic response to nitrogen starvation in the aggressive Eucalyptus foliar pathogen Teratosphaeria destructans.</title>
        <authorList>
            <person name="Havenga M."/>
            <person name="Wingfield B.D."/>
            <person name="Wingfield M.J."/>
            <person name="Dreyer L.L."/>
            <person name="Roets F."/>
            <person name="Aylward J."/>
        </authorList>
    </citation>
    <scope>NUCLEOTIDE SEQUENCE [LARGE SCALE GENOMIC DNA]</scope>
    <source>
        <strain evidence="2">CMW44962</strain>
    </source>
</reference>
<feature type="region of interest" description="Disordered" evidence="1">
    <location>
        <begin position="69"/>
        <end position="160"/>
    </location>
</feature>
<dbReference type="EMBL" id="RIBY02001113">
    <property type="protein sequence ID" value="KAH9832423.1"/>
    <property type="molecule type" value="Genomic_DNA"/>
</dbReference>
<proteinExistence type="predicted"/>
<protein>
    <submittedName>
        <fullName evidence="2">Uncharacterized protein</fullName>
    </submittedName>
</protein>
<feature type="compositionally biased region" description="Low complexity" evidence="1">
    <location>
        <begin position="69"/>
        <end position="94"/>
    </location>
</feature>
<comment type="caution">
    <text evidence="2">The sequence shown here is derived from an EMBL/GenBank/DDBJ whole genome shotgun (WGS) entry which is preliminary data.</text>
</comment>
<dbReference type="PANTHER" id="PTHR37540">
    <property type="entry name" value="TRANSCRIPTION FACTOR (ACR-2), PUTATIVE-RELATED-RELATED"/>
    <property type="match status" value="1"/>
</dbReference>
<name>A0A9W7SVC6_9PEZI</name>
<dbReference type="PANTHER" id="PTHR37540:SF5">
    <property type="entry name" value="TRANSCRIPTION FACTOR DOMAIN-CONTAINING PROTEIN"/>
    <property type="match status" value="1"/>
</dbReference>
<dbReference type="OrthoDB" id="4159781at2759"/>
<evidence type="ECO:0000313" key="3">
    <source>
        <dbReference type="Proteomes" id="UP001138500"/>
    </source>
</evidence>
<dbReference type="Proteomes" id="UP001138500">
    <property type="component" value="Unassembled WGS sequence"/>
</dbReference>
<accession>A0A9W7SVC6</accession>
<gene>
    <name evidence="2" type="ORF">Tdes44962_MAKER02087</name>
</gene>